<sequence length="99" mass="11501">MTPVCFTSKYWFPTLNISKLEQRTLHVLAKGGHIAFKRDPSGTVIFVECYTREGFVLSDCTLDIFRKLKNKRLIRSQHSQPYFITKVGLKAVRPQLDNR</sequence>
<name>N8ZL80_9GAMM</name>
<dbReference type="HOGENOM" id="CLU_164736_0_0_6"/>
<dbReference type="NCBIfam" id="NF010240">
    <property type="entry name" value="PRK13687.1"/>
    <property type="match status" value="1"/>
</dbReference>
<reference evidence="2 3" key="1">
    <citation type="submission" date="2013-02" db="EMBL/GenBank/DDBJ databases">
        <title>The Genome Sequence of Acinetobacter gerneri CIP 107464.</title>
        <authorList>
            <consortium name="The Broad Institute Genome Sequencing Platform"/>
            <consortium name="The Broad Institute Genome Sequencing Center for Infectious Disease"/>
            <person name="Cerqueira G."/>
            <person name="Feldgarden M."/>
            <person name="Courvalin P."/>
            <person name="Perichon B."/>
            <person name="Grillot-Courvalin C."/>
            <person name="Clermont D."/>
            <person name="Rocha E."/>
            <person name="Yoon E.-J."/>
            <person name="Nemec A."/>
            <person name="Walker B."/>
            <person name="Young S.K."/>
            <person name="Zeng Q."/>
            <person name="Gargeya S."/>
            <person name="Fitzgerald M."/>
            <person name="Haas B."/>
            <person name="Abouelleil A."/>
            <person name="Alvarado L."/>
            <person name="Arachchi H.M."/>
            <person name="Berlin A.M."/>
            <person name="Chapman S.B."/>
            <person name="Dewar J."/>
            <person name="Goldberg J."/>
            <person name="Griggs A."/>
            <person name="Gujja S."/>
            <person name="Hansen M."/>
            <person name="Howarth C."/>
            <person name="Imamovic A."/>
            <person name="Larimer J."/>
            <person name="McCowan C."/>
            <person name="Murphy C."/>
            <person name="Neiman D."/>
            <person name="Pearson M."/>
            <person name="Priest M."/>
            <person name="Roberts A."/>
            <person name="Saif S."/>
            <person name="Shea T."/>
            <person name="Sisk P."/>
            <person name="Sykes S."/>
            <person name="Wortman J."/>
            <person name="Nusbaum C."/>
            <person name="Birren B."/>
        </authorList>
    </citation>
    <scope>NUCLEOTIDE SEQUENCE [LARGE SCALE GENOMIC DNA]</scope>
    <source>
        <strain evidence="2 3">CIP 107464</strain>
    </source>
</reference>
<protein>
    <recommendedName>
        <fullName evidence="1">UPF0386 protein F960_03300</fullName>
    </recommendedName>
</protein>
<gene>
    <name evidence="2" type="ORF">F960_03300</name>
</gene>
<dbReference type="AlphaFoldDB" id="N8ZL80"/>
<comment type="caution">
    <text evidence="2">The sequence shown here is derived from an EMBL/GenBank/DDBJ whole genome shotgun (WGS) entry which is preliminary data.</text>
</comment>
<accession>N8ZL80</accession>
<dbReference type="eggNOG" id="COG3811">
    <property type="taxonomic scope" value="Bacteria"/>
</dbReference>
<dbReference type="InterPro" id="IPR018654">
    <property type="entry name" value="YjhX_toxin"/>
</dbReference>
<dbReference type="STRING" id="202952.GCA_000747725_01870"/>
<organism evidence="2 3">
    <name type="scientific">Acinetobacter gerneri DSM 14967 = CIP 107464 = MTCC 9824</name>
    <dbReference type="NCBI Taxonomy" id="1120926"/>
    <lineage>
        <taxon>Bacteria</taxon>
        <taxon>Pseudomonadati</taxon>
        <taxon>Pseudomonadota</taxon>
        <taxon>Gammaproteobacteria</taxon>
        <taxon>Moraxellales</taxon>
        <taxon>Moraxellaceae</taxon>
        <taxon>Acinetobacter</taxon>
    </lineage>
</organism>
<keyword evidence="3" id="KW-1185">Reference proteome</keyword>
<comment type="similarity">
    <text evidence="1">Belongs to the UPF0386 family.</text>
</comment>
<dbReference type="EMBL" id="APPN01000078">
    <property type="protein sequence ID" value="ENV32508.1"/>
    <property type="molecule type" value="Genomic_DNA"/>
</dbReference>
<evidence type="ECO:0000313" key="2">
    <source>
        <dbReference type="EMBL" id="ENV32508.1"/>
    </source>
</evidence>
<evidence type="ECO:0000256" key="1">
    <source>
        <dbReference type="HAMAP-Rule" id="MF_00827"/>
    </source>
</evidence>
<evidence type="ECO:0000313" key="3">
    <source>
        <dbReference type="Proteomes" id="UP000013117"/>
    </source>
</evidence>
<dbReference type="Pfam" id="PF09857">
    <property type="entry name" value="YjhX_toxin"/>
    <property type="match status" value="1"/>
</dbReference>
<dbReference type="PATRIC" id="fig|1120926.3.peg.3204"/>
<dbReference type="HAMAP" id="MF_00827">
    <property type="entry name" value="UPF0386"/>
    <property type="match status" value="1"/>
</dbReference>
<proteinExistence type="inferred from homology"/>
<dbReference type="Proteomes" id="UP000013117">
    <property type="component" value="Unassembled WGS sequence"/>
</dbReference>